<keyword evidence="2" id="KW-1185">Reference proteome</keyword>
<organism evidence="1 2">
    <name type="scientific">Fulvimarina uroteuthidis</name>
    <dbReference type="NCBI Taxonomy" id="3098149"/>
    <lineage>
        <taxon>Bacteria</taxon>
        <taxon>Pseudomonadati</taxon>
        <taxon>Pseudomonadota</taxon>
        <taxon>Alphaproteobacteria</taxon>
        <taxon>Hyphomicrobiales</taxon>
        <taxon>Aurantimonadaceae</taxon>
        <taxon>Fulvimarina</taxon>
    </lineage>
</organism>
<evidence type="ECO:0000313" key="1">
    <source>
        <dbReference type="EMBL" id="MDY8110664.1"/>
    </source>
</evidence>
<gene>
    <name evidence="1" type="ORF">U0C82_16090</name>
</gene>
<evidence type="ECO:0000313" key="2">
    <source>
        <dbReference type="Proteomes" id="UP001294412"/>
    </source>
</evidence>
<protein>
    <submittedName>
        <fullName evidence="1">Uncharacterized protein</fullName>
    </submittedName>
</protein>
<sequence>MTNPEETKRQAVETFRDHVRKETKAGLDIWWDGMRVDSDNLDYLAANQAAALDRLLEPHRKVAADLLSDGSPDMAAIYLNEAEAVTREHFALYLAEIKRHAESELDRLDPYGLHPLEPKG</sequence>
<accession>A0ABU5I755</accession>
<dbReference type="EMBL" id="JAXLPB010000005">
    <property type="protein sequence ID" value="MDY8110664.1"/>
    <property type="molecule type" value="Genomic_DNA"/>
</dbReference>
<dbReference type="Proteomes" id="UP001294412">
    <property type="component" value="Unassembled WGS sequence"/>
</dbReference>
<name>A0ABU5I755_9HYPH</name>
<comment type="caution">
    <text evidence="1">The sequence shown here is derived from an EMBL/GenBank/DDBJ whole genome shotgun (WGS) entry which is preliminary data.</text>
</comment>
<reference evidence="1 2" key="1">
    <citation type="submission" date="2023-12" db="EMBL/GenBank/DDBJ databases">
        <title>Description of Novel Strain Fulvimarina sp. 2208YS6-2-32 isolated from Uroteuthis (Photololigo) edulis.</title>
        <authorList>
            <person name="Park J.-S."/>
        </authorList>
    </citation>
    <scope>NUCLEOTIDE SEQUENCE [LARGE SCALE GENOMIC DNA]</scope>
    <source>
        <strain evidence="1 2">2208YS6-2-32</strain>
    </source>
</reference>
<proteinExistence type="predicted"/>